<name>A0ABQ2F6C0_9MICO</name>
<feature type="domain" description="O-acyltransferase WSD1-like N-terminal" evidence="11">
    <location>
        <begin position="11"/>
        <end position="249"/>
    </location>
</feature>
<evidence type="ECO:0000256" key="10">
    <source>
        <dbReference type="ARBA" id="ARBA00048109"/>
    </source>
</evidence>
<keyword evidence="9" id="KW-0012">Acyltransferase</keyword>
<comment type="similarity">
    <text evidence="3">Belongs to the long-chain O-acyltransferase family.</text>
</comment>
<evidence type="ECO:0000259" key="12">
    <source>
        <dbReference type="Pfam" id="PF06974"/>
    </source>
</evidence>
<dbReference type="EMBL" id="BMLB01000001">
    <property type="protein sequence ID" value="GGK57448.1"/>
    <property type="molecule type" value="Genomic_DNA"/>
</dbReference>
<dbReference type="Pfam" id="PF06974">
    <property type="entry name" value="WS_DGAT_C"/>
    <property type="match status" value="1"/>
</dbReference>
<evidence type="ECO:0000256" key="9">
    <source>
        <dbReference type="ARBA" id="ARBA00023315"/>
    </source>
</evidence>
<keyword evidence="5" id="KW-0444">Lipid biosynthesis</keyword>
<evidence type="ECO:0000256" key="3">
    <source>
        <dbReference type="ARBA" id="ARBA00009587"/>
    </source>
</evidence>
<accession>A0ABQ2F6C0</accession>
<protein>
    <recommendedName>
        <fullName evidence="4">diacylglycerol O-acyltransferase</fullName>
        <ecNumber evidence="4">2.3.1.20</ecNumber>
    </recommendedName>
</protein>
<evidence type="ECO:0000313" key="14">
    <source>
        <dbReference type="Proteomes" id="UP000662111"/>
    </source>
</evidence>
<reference evidence="14" key="1">
    <citation type="journal article" date="2019" name="Int. J. Syst. Evol. Microbiol.">
        <title>The Global Catalogue of Microorganisms (GCM) 10K type strain sequencing project: providing services to taxonomists for standard genome sequencing and annotation.</title>
        <authorList>
            <consortium name="The Broad Institute Genomics Platform"/>
            <consortium name="The Broad Institute Genome Sequencing Center for Infectious Disease"/>
            <person name="Wu L."/>
            <person name="Ma J."/>
        </authorList>
    </citation>
    <scope>NUCLEOTIDE SEQUENCE [LARGE SCALE GENOMIC DNA]</scope>
    <source>
        <strain evidence="14">CGMCC 1.5362</strain>
    </source>
</reference>
<keyword evidence="14" id="KW-1185">Reference proteome</keyword>
<evidence type="ECO:0000256" key="6">
    <source>
        <dbReference type="ARBA" id="ARBA00022679"/>
    </source>
</evidence>
<feature type="domain" description="O-acyltransferase WSD1 C-terminal" evidence="12">
    <location>
        <begin position="288"/>
        <end position="410"/>
    </location>
</feature>
<evidence type="ECO:0000256" key="4">
    <source>
        <dbReference type="ARBA" id="ARBA00013244"/>
    </source>
</evidence>
<comment type="pathway">
    <text evidence="1">Glycerolipid metabolism; triacylglycerol biosynthesis.</text>
</comment>
<evidence type="ECO:0000256" key="5">
    <source>
        <dbReference type="ARBA" id="ARBA00022516"/>
    </source>
</evidence>
<evidence type="ECO:0000256" key="1">
    <source>
        <dbReference type="ARBA" id="ARBA00004771"/>
    </source>
</evidence>
<dbReference type="PANTHER" id="PTHR31650:SF1">
    <property type="entry name" value="WAX ESTER SYNTHASE_DIACYLGLYCEROL ACYLTRANSFERASE 4-RELATED"/>
    <property type="match status" value="1"/>
</dbReference>
<keyword evidence="8" id="KW-0443">Lipid metabolism</keyword>
<dbReference type="RefSeq" id="WP_022920997.1">
    <property type="nucleotide sequence ID" value="NZ_BMLB01000001.1"/>
</dbReference>
<evidence type="ECO:0000256" key="7">
    <source>
        <dbReference type="ARBA" id="ARBA00022798"/>
    </source>
</evidence>
<dbReference type="PANTHER" id="PTHR31650">
    <property type="entry name" value="O-ACYLTRANSFERASE (WSD1-LIKE) FAMILY PROTEIN"/>
    <property type="match status" value="1"/>
</dbReference>
<dbReference type="EC" id="2.3.1.20" evidence="4"/>
<sequence length="433" mass="44822">MASRGTGVEPLSAADASNVYIDAADQVNVFLLAGVLGRGGFVGDDGEPDLSRLRSDLTARLAGDDGLRRLSQRVAGRGGALRWEPCTPDLARHVRRVEPVTGREGLATLCAALMTVPLPEDLPRWELLVVPGASVDGPGIVLRIHHAVADGAAGVGLVQRLFGAPPEDRPDQAGGAVATAGPAGLPDAPPRWRRVLTGLWRVVSVLRRTVPPTVLLGPVSSRRGVAFAVVDLGPLRQRVRDAGATVNDALLSAVAVGVAAGLRGVGEEVPAAVPASVPVALPGRGGSGNAVGVMLVPLPTGEPDGDRRLGLVAGTTRARRAQARGQGTFELTRTRWGSRVFAWLARRQRFVAVFVTNVRGPDHPLSVAGAPLLEAWPVAQIQGNVRLGVTALSYAGRLCCTVHCDARAVPADLVAATLAGELERLAGTAGGRP</sequence>
<dbReference type="InterPro" id="IPR004255">
    <property type="entry name" value="O-acyltransferase_WSD1_N"/>
</dbReference>
<evidence type="ECO:0000313" key="13">
    <source>
        <dbReference type="EMBL" id="GGK57448.1"/>
    </source>
</evidence>
<comment type="pathway">
    <text evidence="2">Lipid metabolism.</text>
</comment>
<gene>
    <name evidence="13" type="ORF">GCM10011509_02280</name>
</gene>
<proteinExistence type="inferred from homology"/>
<dbReference type="Proteomes" id="UP000662111">
    <property type="component" value="Unassembled WGS sequence"/>
</dbReference>
<dbReference type="InterPro" id="IPR045034">
    <property type="entry name" value="O-acyltransferase_WSD1-like"/>
</dbReference>
<evidence type="ECO:0000256" key="2">
    <source>
        <dbReference type="ARBA" id="ARBA00005189"/>
    </source>
</evidence>
<evidence type="ECO:0000259" key="11">
    <source>
        <dbReference type="Pfam" id="PF03007"/>
    </source>
</evidence>
<evidence type="ECO:0000256" key="8">
    <source>
        <dbReference type="ARBA" id="ARBA00023098"/>
    </source>
</evidence>
<comment type="caution">
    <text evidence="13">The sequence shown here is derived from an EMBL/GenBank/DDBJ whole genome shotgun (WGS) entry which is preliminary data.</text>
</comment>
<keyword evidence="6" id="KW-0808">Transferase</keyword>
<comment type="catalytic activity">
    <reaction evidence="10">
        <text>an acyl-CoA + a 1,2-diacyl-sn-glycerol = a triacyl-sn-glycerol + CoA</text>
        <dbReference type="Rhea" id="RHEA:10868"/>
        <dbReference type="ChEBI" id="CHEBI:17815"/>
        <dbReference type="ChEBI" id="CHEBI:57287"/>
        <dbReference type="ChEBI" id="CHEBI:58342"/>
        <dbReference type="ChEBI" id="CHEBI:64615"/>
        <dbReference type="EC" id="2.3.1.20"/>
    </reaction>
</comment>
<dbReference type="InterPro" id="IPR009721">
    <property type="entry name" value="O-acyltransferase_WSD1_C"/>
</dbReference>
<keyword evidence="7" id="KW-0319">Glycerol metabolism</keyword>
<dbReference type="Pfam" id="PF03007">
    <property type="entry name" value="WS_DGAT_cat"/>
    <property type="match status" value="1"/>
</dbReference>
<organism evidence="13 14">
    <name type="scientific">Ornithinimicrobium pekingense</name>
    <dbReference type="NCBI Taxonomy" id="384677"/>
    <lineage>
        <taxon>Bacteria</taxon>
        <taxon>Bacillati</taxon>
        <taxon>Actinomycetota</taxon>
        <taxon>Actinomycetes</taxon>
        <taxon>Micrococcales</taxon>
        <taxon>Ornithinimicrobiaceae</taxon>
        <taxon>Ornithinimicrobium</taxon>
    </lineage>
</organism>